<dbReference type="InterPro" id="IPR000792">
    <property type="entry name" value="Tscrpt_reg_LuxR_C"/>
</dbReference>
<dbReference type="InterPro" id="IPR016032">
    <property type="entry name" value="Sig_transdc_resp-reg_C-effctor"/>
</dbReference>
<keyword evidence="1" id="KW-0805">Transcription regulation</keyword>
<keyword evidence="4" id="KW-1133">Transmembrane helix</keyword>
<gene>
    <name evidence="6" type="ORF">KH142_03720</name>
</gene>
<feature type="transmembrane region" description="Helical" evidence="4">
    <location>
        <begin position="27"/>
        <end position="47"/>
    </location>
</feature>
<dbReference type="AlphaFoldDB" id="A0A943UX91"/>
<accession>A0A943UX91</accession>
<feature type="transmembrane region" description="Helical" evidence="4">
    <location>
        <begin position="83"/>
        <end position="103"/>
    </location>
</feature>
<dbReference type="Proteomes" id="UP000727506">
    <property type="component" value="Unassembled WGS sequence"/>
</dbReference>
<dbReference type="GO" id="GO:0003677">
    <property type="term" value="F:DNA binding"/>
    <property type="evidence" value="ECO:0007669"/>
    <property type="project" value="UniProtKB-KW"/>
</dbReference>
<feature type="transmembrane region" description="Helical" evidence="4">
    <location>
        <begin position="274"/>
        <end position="295"/>
    </location>
</feature>
<feature type="transmembrane region" description="Helical" evidence="4">
    <location>
        <begin position="245"/>
        <end position="268"/>
    </location>
</feature>
<comment type="caution">
    <text evidence="6">The sequence shown here is derived from an EMBL/GenBank/DDBJ whole genome shotgun (WGS) entry which is preliminary data.</text>
</comment>
<evidence type="ECO:0000256" key="2">
    <source>
        <dbReference type="ARBA" id="ARBA00023125"/>
    </source>
</evidence>
<dbReference type="GO" id="GO:0006355">
    <property type="term" value="P:regulation of DNA-templated transcription"/>
    <property type="evidence" value="ECO:0007669"/>
    <property type="project" value="InterPro"/>
</dbReference>
<evidence type="ECO:0000313" key="6">
    <source>
        <dbReference type="EMBL" id="MBS6940587.1"/>
    </source>
</evidence>
<feature type="transmembrane region" description="Helical" evidence="4">
    <location>
        <begin position="215"/>
        <end position="233"/>
    </location>
</feature>
<organism evidence="6 7">
    <name type="scientific">Slackia piriformis</name>
    <dbReference type="NCBI Taxonomy" id="626934"/>
    <lineage>
        <taxon>Bacteria</taxon>
        <taxon>Bacillati</taxon>
        <taxon>Actinomycetota</taxon>
        <taxon>Coriobacteriia</taxon>
        <taxon>Eggerthellales</taxon>
        <taxon>Eggerthellaceae</taxon>
        <taxon>Slackia</taxon>
    </lineage>
</organism>
<dbReference type="Gene3D" id="1.10.10.10">
    <property type="entry name" value="Winged helix-like DNA-binding domain superfamily/Winged helix DNA-binding domain"/>
    <property type="match status" value="1"/>
</dbReference>
<dbReference type="PANTHER" id="PTHR44688:SF16">
    <property type="entry name" value="DNA-BINDING TRANSCRIPTIONAL ACTIVATOR DEVR_DOSR"/>
    <property type="match status" value="1"/>
</dbReference>
<dbReference type="SUPFAM" id="SSF46894">
    <property type="entry name" value="C-terminal effector domain of the bipartite response regulators"/>
    <property type="match status" value="1"/>
</dbReference>
<evidence type="ECO:0000256" key="4">
    <source>
        <dbReference type="SAM" id="Phobius"/>
    </source>
</evidence>
<dbReference type="PRINTS" id="PR00038">
    <property type="entry name" value="HTHLUXR"/>
</dbReference>
<evidence type="ECO:0000256" key="1">
    <source>
        <dbReference type="ARBA" id="ARBA00023015"/>
    </source>
</evidence>
<keyword evidence="3" id="KW-0804">Transcription</keyword>
<keyword evidence="4" id="KW-0472">Membrane</keyword>
<keyword evidence="2" id="KW-0238">DNA-binding</keyword>
<evidence type="ECO:0000256" key="3">
    <source>
        <dbReference type="ARBA" id="ARBA00023163"/>
    </source>
</evidence>
<sequence>MAGILTTVGTLALSHDALVGAGEFAEALYIAGSLATGLGSGAIVALWGELLSSLGPKRAVIYSIASLLAASPAYAALHLLPSNMAQVIVALLPCASMLFLLHLKGGRTERNRKDANRGHIAKLPVKMIAVALFFGISFGAMKGLMAPVGPEAIAVRDALNIIAIIAGALTLYLTMEVCRMDFDRLTFQVSLPLIAAGFLLVPLHEPFNVIGTGVYQFGYQYFYIVLWALWAALSNKRKIAPGYVACRGLFAIQFGQLIGSLLASYAAAAITDEAGFAMLSSCSIFVTLLIALFALGAKPTSASWGIIKPMEESDAVSPFEKTGALLARECKLSPRETEVFLLLARGRNRAHISEDLVIGEETVKSHIKNVYRKLDVHSQQELIDLVEQKTKSASDIDFATLS</sequence>
<protein>
    <submittedName>
        <fullName evidence="6">Helix-turn-helix transcriptional regulator</fullName>
    </submittedName>
</protein>
<dbReference type="CDD" id="cd06170">
    <property type="entry name" value="LuxR_C_like"/>
    <property type="match status" value="1"/>
</dbReference>
<evidence type="ECO:0000259" key="5">
    <source>
        <dbReference type="PROSITE" id="PS50043"/>
    </source>
</evidence>
<dbReference type="EMBL" id="JAGZSV010000045">
    <property type="protein sequence ID" value="MBS6940587.1"/>
    <property type="molecule type" value="Genomic_DNA"/>
</dbReference>
<feature type="transmembrane region" description="Helical" evidence="4">
    <location>
        <begin position="59"/>
        <end position="77"/>
    </location>
</feature>
<reference evidence="6" key="1">
    <citation type="submission" date="2021-02" db="EMBL/GenBank/DDBJ databases">
        <title>Infant gut strain persistence is associated with maternal origin, phylogeny, and functional potential including surface adhesion and iron acquisition.</title>
        <authorList>
            <person name="Lou Y.C."/>
        </authorList>
    </citation>
    <scope>NUCLEOTIDE SEQUENCE</scope>
    <source>
        <strain evidence="6">L2_039_000G1_dasL2_039_000G1_concoct_11</strain>
    </source>
</reference>
<dbReference type="PANTHER" id="PTHR44688">
    <property type="entry name" value="DNA-BINDING TRANSCRIPTIONAL ACTIVATOR DEVR_DOSR"/>
    <property type="match status" value="1"/>
</dbReference>
<feature type="domain" description="HTH luxR-type" evidence="5">
    <location>
        <begin position="325"/>
        <end position="390"/>
    </location>
</feature>
<feature type="transmembrane region" description="Helical" evidence="4">
    <location>
        <begin position="185"/>
        <end position="203"/>
    </location>
</feature>
<feature type="transmembrane region" description="Helical" evidence="4">
    <location>
        <begin position="123"/>
        <end position="141"/>
    </location>
</feature>
<feature type="transmembrane region" description="Helical" evidence="4">
    <location>
        <begin position="153"/>
        <end position="173"/>
    </location>
</feature>
<keyword evidence="4" id="KW-0812">Transmembrane</keyword>
<evidence type="ECO:0000313" key="7">
    <source>
        <dbReference type="Proteomes" id="UP000727506"/>
    </source>
</evidence>
<dbReference type="PROSITE" id="PS50043">
    <property type="entry name" value="HTH_LUXR_2"/>
    <property type="match status" value="1"/>
</dbReference>
<dbReference type="Pfam" id="PF00196">
    <property type="entry name" value="GerE"/>
    <property type="match status" value="1"/>
</dbReference>
<dbReference type="InterPro" id="IPR036388">
    <property type="entry name" value="WH-like_DNA-bd_sf"/>
</dbReference>
<name>A0A943UX91_9ACTN</name>
<proteinExistence type="predicted"/>
<dbReference type="SMART" id="SM00421">
    <property type="entry name" value="HTH_LUXR"/>
    <property type="match status" value="1"/>
</dbReference>